<dbReference type="AlphaFoldDB" id="A0AAF3J4B2"/>
<proteinExistence type="predicted"/>
<dbReference type="WBParaSite" id="MBELARI_LOCUS16532">
    <property type="protein sequence ID" value="MBELARI_LOCUS16532"/>
    <property type="gene ID" value="MBELARI_LOCUS16532"/>
</dbReference>
<feature type="compositionally biased region" description="Basic and acidic residues" evidence="1">
    <location>
        <begin position="143"/>
        <end position="152"/>
    </location>
</feature>
<feature type="compositionally biased region" description="Basic residues" evidence="1">
    <location>
        <begin position="177"/>
        <end position="188"/>
    </location>
</feature>
<sequence>MARTFDEAVRSSLGCVSISKHLLSLGNEKKAVSYLDTVEHILAALCSQLTYLQRDNVFKALHLNIHNVLPEAAKGILDVEVHEESTRGNRPPLFGPKLIKKLEERGGSDLVSKLKRLRTPAKDTRGASSGQRRIEGGPPSKRLRADRQERQPAPRTTYESRASGRGSKPTVDQSKAARGRAPIRLRGK</sequence>
<accession>A0AAF3J4B2</accession>
<feature type="region of interest" description="Disordered" evidence="1">
    <location>
        <begin position="110"/>
        <end position="188"/>
    </location>
</feature>
<protein>
    <submittedName>
        <fullName evidence="3 4">Uncharacterized protein</fullName>
    </submittedName>
</protein>
<dbReference type="WBParaSite" id="MBELARI_LOCUS15310">
    <property type="protein sequence ID" value="MBELARI_LOCUS15310"/>
    <property type="gene ID" value="MBELARI_LOCUS15310"/>
</dbReference>
<organism evidence="2 3">
    <name type="scientific">Mesorhabditis belari</name>
    <dbReference type="NCBI Taxonomy" id="2138241"/>
    <lineage>
        <taxon>Eukaryota</taxon>
        <taxon>Metazoa</taxon>
        <taxon>Ecdysozoa</taxon>
        <taxon>Nematoda</taxon>
        <taxon>Chromadorea</taxon>
        <taxon>Rhabditida</taxon>
        <taxon>Rhabditina</taxon>
        <taxon>Rhabditomorpha</taxon>
        <taxon>Rhabditoidea</taxon>
        <taxon>Rhabditidae</taxon>
        <taxon>Mesorhabditinae</taxon>
        <taxon>Mesorhabditis</taxon>
    </lineage>
</organism>
<evidence type="ECO:0000313" key="2">
    <source>
        <dbReference type="Proteomes" id="UP000887575"/>
    </source>
</evidence>
<name>A0AAF3J4B2_9BILA</name>
<evidence type="ECO:0000313" key="4">
    <source>
        <dbReference type="WBParaSite" id="MBELARI_LOCUS16532"/>
    </source>
</evidence>
<evidence type="ECO:0000256" key="1">
    <source>
        <dbReference type="SAM" id="MobiDB-lite"/>
    </source>
</evidence>
<dbReference type="Proteomes" id="UP000887575">
    <property type="component" value="Unassembled WGS sequence"/>
</dbReference>
<reference evidence="3 4" key="1">
    <citation type="submission" date="2024-02" db="UniProtKB">
        <authorList>
            <consortium name="WormBaseParasite"/>
        </authorList>
    </citation>
    <scope>IDENTIFICATION</scope>
</reference>
<evidence type="ECO:0000313" key="3">
    <source>
        <dbReference type="WBParaSite" id="MBELARI_LOCUS15310"/>
    </source>
</evidence>
<keyword evidence="2" id="KW-1185">Reference proteome</keyword>